<evidence type="ECO:0000256" key="5">
    <source>
        <dbReference type="SAM" id="Phobius"/>
    </source>
</evidence>
<dbReference type="GO" id="GO:0016020">
    <property type="term" value="C:membrane"/>
    <property type="evidence" value="ECO:0007669"/>
    <property type="project" value="UniProtKB-SubCell"/>
</dbReference>
<dbReference type="EMBL" id="JACBZT010000001">
    <property type="protein sequence ID" value="NYJ05026.1"/>
    <property type="molecule type" value="Genomic_DNA"/>
</dbReference>
<evidence type="ECO:0000259" key="6">
    <source>
        <dbReference type="Pfam" id="PF04138"/>
    </source>
</evidence>
<proteinExistence type="predicted"/>
<dbReference type="Proteomes" id="UP000541969">
    <property type="component" value="Unassembled WGS sequence"/>
</dbReference>
<dbReference type="InterPro" id="IPR007267">
    <property type="entry name" value="GtrA_DPMS_TM"/>
</dbReference>
<keyword evidence="8" id="KW-1185">Reference proteome</keyword>
<dbReference type="GO" id="GO:0000271">
    <property type="term" value="P:polysaccharide biosynthetic process"/>
    <property type="evidence" value="ECO:0007669"/>
    <property type="project" value="InterPro"/>
</dbReference>
<feature type="domain" description="GtrA/DPMS transmembrane" evidence="6">
    <location>
        <begin position="42"/>
        <end position="156"/>
    </location>
</feature>
<keyword evidence="4 5" id="KW-0472">Membrane</keyword>
<dbReference type="Pfam" id="PF04138">
    <property type="entry name" value="GtrA_DPMS_TM"/>
    <property type="match status" value="1"/>
</dbReference>
<evidence type="ECO:0000313" key="8">
    <source>
        <dbReference type="Proteomes" id="UP000541969"/>
    </source>
</evidence>
<dbReference type="RefSeq" id="WP_179715665.1">
    <property type="nucleotide sequence ID" value="NZ_JACBZT010000001.1"/>
</dbReference>
<comment type="caution">
    <text evidence="7">The sequence shown here is derived from an EMBL/GenBank/DDBJ whole genome shotgun (WGS) entry which is preliminary data.</text>
</comment>
<feature type="transmembrane region" description="Helical" evidence="5">
    <location>
        <begin position="136"/>
        <end position="158"/>
    </location>
</feature>
<evidence type="ECO:0000256" key="4">
    <source>
        <dbReference type="ARBA" id="ARBA00023136"/>
    </source>
</evidence>
<protein>
    <submittedName>
        <fullName evidence="7">Putative flippase GtrA</fullName>
    </submittedName>
</protein>
<sequence>MTCALLRRPEAADVPTSEQVRSSGSRLAERLRADDAGAQFTRFVLVGGVSSLLYALLYVLLDGFGDQPANVAGAVASSMLANELHRRLTFHAGERVSWFAAQWEGGGLALVGMVATALALGWFDSFAGDDGSLADLAVVAVVTGAIGLIRFAALRWVFGARTPDHA</sequence>
<feature type="transmembrane region" description="Helical" evidence="5">
    <location>
        <begin position="105"/>
        <end position="124"/>
    </location>
</feature>
<evidence type="ECO:0000256" key="1">
    <source>
        <dbReference type="ARBA" id="ARBA00004141"/>
    </source>
</evidence>
<evidence type="ECO:0000256" key="2">
    <source>
        <dbReference type="ARBA" id="ARBA00022692"/>
    </source>
</evidence>
<comment type="subcellular location">
    <subcellularLocation>
        <location evidence="1">Membrane</location>
        <topology evidence="1">Multi-pass membrane protein</topology>
    </subcellularLocation>
</comment>
<evidence type="ECO:0000256" key="3">
    <source>
        <dbReference type="ARBA" id="ARBA00022989"/>
    </source>
</evidence>
<evidence type="ECO:0000313" key="7">
    <source>
        <dbReference type="EMBL" id="NYJ05026.1"/>
    </source>
</evidence>
<organism evidence="7 8">
    <name type="scientific">Petropleomorpha daqingensis</name>
    <dbReference type="NCBI Taxonomy" id="2026353"/>
    <lineage>
        <taxon>Bacteria</taxon>
        <taxon>Bacillati</taxon>
        <taxon>Actinomycetota</taxon>
        <taxon>Actinomycetes</taxon>
        <taxon>Geodermatophilales</taxon>
        <taxon>Geodermatophilaceae</taxon>
        <taxon>Petropleomorpha</taxon>
    </lineage>
</organism>
<reference evidence="7 8" key="1">
    <citation type="submission" date="2020-07" db="EMBL/GenBank/DDBJ databases">
        <title>Sequencing the genomes of 1000 actinobacteria strains.</title>
        <authorList>
            <person name="Klenk H.-P."/>
        </authorList>
    </citation>
    <scope>NUCLEOTIDE SEQUENCE [LARGE SCALE GENOMIC DNA]</scope>
    <source>
        <strain evidence="7 8">DSM 104001</strain>
    </source>
</reference>
<name>A0A853CD84_9ACTN</name>
<dbReference type="AlphaFoldDB" id="A0A853CD84"/>
<accession>A0A853CD84</accession>
<keyword evidence="3 5" id="KW-1133">Transmembrane helix</keyword>
<feature type="transmembrane region" description="Helical" evidence="5">
    <location>
        <begin position="40"/>
        <end position="61"/>
    </location>
</feature>
<keyword evidence="2 5" id="KW-0812">Transmembrane</keyword>
<gene>
    <name evidence="7" type="ORF">GGQ55_001304</name>
</gene>